<dbReference type="InterPro" id="IPR013249">
    <property type="entry name" value="RNA_pol_sigma70_r4_t2"/>
</dbReference>
<evidence type="ECO:0000256" key="1">
    <source>
        <dbReference type="ARBA" id="ARBA00010641"/>
    </source>
</evidence>
<feature type="domain" description="RNA polymerase sigma-70 region 2" evidence="5">
    <location>
        <begin position="36"/>
        <end position="99"/>
    </location>
</feature>
<reference evidence="8" key="1">
    <citation type="submission" date="2016-10" db="EMBL/GenBank/DDBJ databases">
        <authorList>
            <person name="Varghese N."/>
            <person name="Submissions S."/>
        </authorList>
    </citation>
    <scope>NUCLEOTIDE SEQUENCE [LARGE SCALE GENOMIC DNA]</scope>
    <source>
        <strain evidence="8">PL19</strain>
    </source>
</reference>
<dbReference type="InterPro" id="IPR007627">
    <property type="entry name" value="RNA_pol_sigma70_r2"/>
</dbReference>
<dbReference type="GO" id="GO:0003677">
    <property type="term" value="F:DNA binding"/>
    <property type="evidence" value="ECO:0007669"/>
    <property type="project" value="InterPro"/>
</dbReference>
<dbReference type="PANTHER" id="PTHR43133">
    <property type="entry name" value="RNA POLYMERASE ECF-TYPE SIGMA FACTO"/>
    <property type="match status" value="1"/>
</dbReference>
<dbReference type="Gene3D" id="1.10.10.10">
    <property type="entry name" value="Winged helix-like DNA-binding domain superfamily/Winged helix DNA-binding domain"/>
    <property type="match status" value="1"/>
</dbReference>
<dbReference type="InterPro" id="IPR013325">
    <property type="entry name" value="RNA_pol_sigma_r2"/>
</dbReference>
<feature type="domain" description="RNA polymerase sigma factor 70 region 4 type 2" evidence="6">
    <location>
        <begin position="126"/>
        <end position="174"/>
    </location>
</feature>
<sequence>MPNERPDGTAGTTRPHQDHGIRWRLVRGEQSALAELYDGHASVVRGLAHRFLDDEDAADRVVAEVFAEVWATPGAYEPERGSLRSWLTELTRRRALRHLDESSLGPRARARLEERIRAASAAARADHMVTAMPGSLRTVLELAYVGRRDYREAAAELGVSEDETRRRLRLGLQLLSAAAQNGSEKAS</sequence>
<dbReference type="Gene3D" id="1.10.1740.10">
    <property type="match status" value="1"/>
</dbReference>
<dbReference type="OrthoDB" id="9784272at2"/>
<keyword evidence="3" id="KW-0731">Sigma factor</keyword>
<gene>
    <name evidence="7" type="ORF">SAMN05192584_101263</name>
</gene>
<dbReference type="SUPFAM" id="SSF88659">
    <property type="entry name" value="Sigma3 and sigma4 domains of RNA polymerase sigma factors"/>
    <property type="match status" value="1"/>
</dbReference>
<keyword evidence="2" id="KW-0805">Transcription regulation</keyword>
<evidence type="ECO:0000259" key="5">
    <source>
        <dbReference type="Pfam" id="PF04542"/>
    </source>
</evidence>
<dbReference type="InterPro" id="IPR013324">
    <property type="entry name" value="RNA_pol_sigma_r3/r4-like"/>
</dbReference>
<proteinExistence type="inferred from homology"/>
<dbReference type="Proteomes" id="UP000198928">
    <property type="component" value="Unassembled WGS sequence"/>
</dbReference>
<evidence type="ECO:0000313" key="7">
    <source>
        <dbReference type="EMBL" id="SFJ77434.1"/>
    </source>
</evidence>
<dbReference type="EMBL" id="FOSG01000001">
    <property type="protein sequence ID" value="SFJ77434.1"/>
    <property type="molecule type" value="Genomic_DNA"/>
</dbReference>
<evidence type="ECO:0000259" key="6">
    <source>
        <dbReference type="Pfam" id="PF08281"/>
    </source>
</evidence>
<protein>
    <submittedName>
        <fullName evidence="7">RNA polymerase sigma-70 factor, ECF subfamily</fullName>
    </submittedName>
</protein>
<dbReference type="GO" id="GO:0016987">
    <property type="term" value="F:sigma factor activity"/>
    <property type="evidence" value="ECO:0007669"/>
    <property type="project" value="UniProtKB-KW"/>
</dbReference>
<dbReference type="PANTHER" id="PTHR43133:SF62">
    <property type="entry name" value="RNA POLYMERASE SIGMA FACTOR SIGZ"/>
    <property type="match status" value="1"/>
</dbReference>
<dbReference type="InterPro" id="IPR014284">
    <property type="entry name" value="RNA_pol_sigma-70_dom"/>
</dbReference>
<keyword evidence="4" id="KW-0804">Transcription</keyword>
<dbReference type="Pfam" id="PF08281">
    <property type="entry name" value="Sigma70_r4_2"/>
    <property type="match status" value="1"/>
</dbReference>
<organism evidence="7 8">
    <name type="scientific">Streptomyces pini</name>
    <dbReference type="NCBI Taxonomy" id="1520580"/>
    <lineage>
        <taxon>Bacteria</taxon>
        <taxon>Bacillati</taxon>
        <taxon>Actinomycetota</taxon>
        <taxon>Actinomycetes</taxon>
        <taxon>Kitasatosporales</taxon>
        <taxon>Streptomycetaceae</taxon>
        <taxon>Streptomyces</taxon>
    </lineage>
</organism>
<dbReference type="InterPro" id="IPR036388">
    <property type="entry name" value="WH-like_DNA-bd_sf"/>
</dbReference>
<dbReference type="RefSeq" id="WP_093846827.1">
    <property type="nucleotide sequence ID" value="NZ_FOSG01000001.1"/>
</dbReference>
<dbReference type="NCBIfam" id="TIGR02937">
    <property type="entry name" value="sigma70-ECF"/>
    <property type="match status" value="1"/>
</dbReference>
<dbReference type="SUPFAM" id="SSF88946">
    <property type="entry name" value="Sigma2 domain of RNA polymerase sigma factors"/>
    <property type="match status" value="1"/>
</dbReference>
<dbReference type="Pfam" id="PF04542">
    <property type="entry name" value="Sigma70_r2"/>
    <property type="match status" value="1"/>
</dbReference>
<evidence type="ECO:0000313" key="8">
    <source>
        <dbReference type="Proteomes" id="UP000198928"/>
    </source>
</evidence>
<accession>A0A1I3U1L6</accession>
<dbReference type="GO" id="GO:0006352">
    <property type="term" value="P:DNA-templated transcription initiation"/>
    <property type="evidence" value="ECO:0007669"/>
    <property type="project" value="InterPro"/>
</dbReference>
<comment type="similarity">
    <text evidence="1">Belongs to the sigma-70 factor family. ECF subfamily.</text>
</comment>
<evidence type="ECO:0000256" key="2">
    <source>
        <dbReference type="ARBA" id="ARBA00023015"/>
    </source>
</evidence>
<evidence type="ECO:0000256" key="4">
    <source>
        <dbReference type="ARBA" id="ARBA00023163"/>
    </source>
</evidence>
<dbReference type="InterPro" id="IPR039425">
    <property type="entry name" value="RNA_pol_sigma-70-like"/>
</dbReference>
<keyword evidence="8" id="KW-1185">Reference proteome</keyword>
<dbReference type="AlphaFoldDB" id="A0A1I3U1L6"/>
<name>A0A1I3U1L6_9ACTN</name>
<evidence type="ECO:0000256" key="3">
    <source>
        <dbReference type="ARBA" id="ARBA00023082"/>
    </source>
</evidence>